<dbReference type="InterPro" id="IPR002347">
    <property type="entry name" value="SDR_fam"/>
</dbReference>
<name>A0A1Y2MF65_EPING</name>
<dbReference type="STRING" id="105696.A0A1Y2MF65"/>
<dbReference type="PANTHER" id="PTHR43477:SF1">
    <property type="entry name" value="DIHYDROANTICAPSIN 7-DEHYDROGENASE"/>
    <property type="match status" value="1"/>
</dbReference>
<dbReference type="PRINTS" id="PR00081">
    <property type="entry name" value="GDHRDH"/>
</dbReference>
<dbReference type="AlphaFoldDB" id="A0A1Y2MF65"/>
<gene>
    <name evidence="4" type="ORF">B5807_01000</name>
</gene>
<evidence type="ECO:0000256" key="3">
    <source>
        <dbReference type="ARBA" id="ARBA00023002"/>
    </source>
</evidence>
<dbReference type="Proteomes" id="UP000193240">
    <property type="component" value="Unassembled WGS sequence"/>
</dbReference>
<evidence type="ECO:0000313" key="5">
    <source>
        <dbReference type="Proteomes" id="UP000193240"/>
    </source>
</evidence>
<proteinExistence type="inferred from homology"/>
<comment type="similarity">
    <text evidence="1">Belongs to the short-chain dehydrogenases/reductases (SDR) family.</text>
</comment>
<evidence type="ECO:0000313" key="4">
    <source>
        <dbReference type="EMBL" id="OSS54622.1"/>
    </source>
</evidence>
<dbReference type="InterPro" id="IPR051122">
    <property type="entry name" value="SDR_DHRS6-like"/>
</dbReference>
<evidence type="ECO:0008006" key="6">
    <source>
        <dbReference type="Google" id="ProtNLM"/>
    </source>
</evidence>
<dbReference type="GO" id="GO:0016491">
    <property type="term" value="F:oxidoreductase activity"/>
    <property type="evidence" value="ECO:0007669"/>
    <property type="project" value="UniProtKB-KW"/>
</dbReference>
<dbReference type="CDD" id="cd05233">
    <property type="entry name" value="SDR_c"/>
    <property type="match status" value="1"/>
</dbReference>
<dbReference type="EMBL" id="KZ107838">
    <property type="protein sequence ID" value="OSS54622.1"/>
    <property type="molecule type" value="Genomic_DNA"/>
</dbReference>
<dbReference type="InParanoid" id="A0A1Y2MF65"/>
<dbReference type="InterPro" id="IPR057571">
    <property type="entry name" value="SDR_PhqE-like"/>
</dbReference>
<evidence type="ECO:0000256" key="2">
    <source>
        <dbReference type="ARBA" id="ARBA00022857"/>
    </source>
</evidence>
<keyword evidence="3" id="KW-0560">Oxidoreductase</keyword>
<dbReference type="Gene3D" id="3.40.50.720">
    <property type="entry name" value="NAD(P)-binding Rossmann-like Domain"/>
    <property type="match status" value="1"/>
</dbReference>
<dbReference type="InterPro" id="IPR036291">
    <property type="entry name" value="NAD(P)-bd_dom_sf"/>
</dbReference>
<dbReference type="SUPFAM" id="SSF51735">
    <property type="entry name" value="NAD(P)-binding Rossmann-fold domains"/>
    <property type="match status" value="1"/>
</dbReference>
<sequence length="265" mass="27778">MAHVNRLANTHVFVFGGTSGIGYAIANMALSNGARVTISGSAQPKVDAKVKQLQSLYPNSPAENVAGYACDLSDQANIEANLTALFDKATEGGSKKIDHIAYTAGDSLNLTSVKEGTPQAILGGFNVRVVVPGIVAKLLTTGKYMPLSTDSSLTLTGGTNTAKPFPGWTYIAAMGGAIEGLVRGLATDLKPIRTNMVHPGAIQTELLQPLLDQMGEEALAQYKKANSVTEAFGQPEDIAEAYGYLMKDRFATGSQVNSDGGRLLV</sequence>
<dbReference type="Pfam" id="PF23441">
    <property type="entry name" value="SDR"/>
    <property type="match status" value="1"/>
</dbReference>
<organism evidence="4 5">
    <name type="scientific">Epicoccum nigrum</name>
    <name type="common">Soil fungus</name>
    <name type="synonym">Epicoccum purpurascens</name>
    <dbReference type="NCBI Taxonomy" id="105696"/>
    <lineage>
        <taxon>Eukaryota</taxon>
        <taxon>Fungi</taxon>
        <taxon>Dikarya</taxon>
        <taxon>Ascomycota</taxon>
        <taxon>Pezizomycotina</taxon>
        <taxon>Dothideomycetes</taxon>
        <taxon>Pleosporomycetidae</taxon>
        <taxon>Pleosporales</taxon>
        <taxon>Pleosporineae</taxon>
        <taxon>Didymellaceae</taxon>
        <taxon>Epicoccum</taxon>
    </lineage>
</organism>
<protein>
    <recommendedName>
        <fullName evidence="6">Ketoreductase (KR) domain-containing protein</fullName>
    </recommendedName>
</protein>
<reference evidence="4 5" key="1">
    <citation type="journal article" date="2017" name="Genome Announc.">
        <title>Genome sequence of the saprophytic ascomycete Epicoccum nigrum ICMP 19927 strain isolated from New Zealand.</title>
        <authorList>
            <person name="Fokin M."/>
            <person name="Fleetwood D."/>
            <person name="Weir B.S."/>
            <person name="Villas-Boas S.G."/>
        </authorList>
    </citation>
    <scope>NUCLEOTIDE SEQUENCE [LARGE SCALE GENOMIC DNA]</scope>
    <source>
        <strain evidence="4 5">ICMP 19927</strain>
    </source>
</reference>
<dbReference type="OMA" id="VVDTPWW"/>
<evidence type="ECO:0000256" key="1">
    <source>
        <dbReference type="ARBA" id="ARBA00006484"/>
    </source>
</evidence>
<keyword evidence="5" id="KW-1185">Reference proteome</keyword>
<dbReference type="PANTHER" id="PTHR43477">
    <property type="entry name" value="DIHYDROANTICAPSIN 7-DEHYDROGENASE"/>
    <property type="match status" value="1"/>
</dbReference>
<dbReference type="OrthoDB" id="294295at2759"/>
<accession>A0A1Y2MF65</accession>
<keyword evidence="2" id="KW-0521">NADP</keyword>